<dbReference type="Proteomes" id="UP001161247">
    <property type="component" value="Chromosome 2"/>
</dbReference>
<protein>
    <submittedName>
        <fullName evidence="3">OLC1v1030584C1</fullName>
    </submittedName>
</protein>
<dbReference type="PANTHER" id="PTHR47165">
    <property type="entry name" value="OS03G0429900 PROTEIN"/>
    <property type="match status" value="1"/>
</dbReference>
<feature type="region of interest" description="Disordered" evidence="1">
    <location>
        <begin position="1"/>
        <end position="38"/>
    </location>
</feature>
<feature type="domain" description="Replication protein A 70 kDa DNA-binding subunit B/D first OB fold" evidence="2">
    <location>
        <begin position="127"/>
        <end position="187"/>
    </location>
</feature>
<dbReference type="SUPFAM" id="SSF50249">
    <property type="entry name" value="Nucleic acid-binding proteins"/>
    <property type="match status" value="2"/>
</dbReference>
<feature type="compositionally biased region" description="Low complexity" evidence="1">
    <location>
        <begin position="1"/>
        <end position="19"/>
    </location>
</feature>
<evidence type="ECO:0000313" key="4">
    <source>
        <dbReference type="Proteomes" id="UP001161247"/>
    </source>
</evidence>
<evidence type="ECO:0000313" key="3">
    <source>
        <dbReference type="EMBL" id="CAI9094790.1"/>
    </source>
</evidence>
<feature type="compositionally biased region" description="Basic and acidic residues" evidence="1">
    <location>
        <begin position="20"/>
        <end position="35"/>
    </location>
</feature>
<dbReference type="InterPro" id="IPR012340">
    <property type="entry name" value="NA-bd_OB-fold"/>
</dbReference>
<dbReference type="Pfam" id="PF02721">
    <property type="entry name" value="DUF223"/>
    <property type="match status" value="1"/>
</dbReference>
<evidence type="ECO:0000259" key="2">
    <source>
        <dbReference type="Pfam" id="PF02721"/>
    </source>
</evidence>
<dbReference type="Gene3D" id="2.40.50.140">
    <property type="entry name" value="Nucleic acid-binding proteins"/>
    <property type="match status" value="2"/>
</dbReference>
<keyword evidence="4" id="KW-1185">Reference proteome</keyword>
<dbReference type="EMBL" id="OX459119">
    <property type="protein sequence ID" value="CAI9094790.1"/>
    <property type="molecule type" value="Genomic_DNA"/>
</dbReference>
<evidence type="ECO:0000256" key="1">
    <source>
        <dbReference type="SAM" id="MobiDB-lite"/>
    </source>
</evidence>
<accession>A0AAV1CHA0</accession>
<dbReference type="AlphaFoldDB" id="A0AAV1CHA0"/>
<dbReference type="PANTHER" id="PTHR47165:SF4">
    <property type="entry name" value="OS03G0429900 PROTEIN"/>
    <property type="match status" value="1"/>
</dbReference>
<dbReference type="InterPro" id="IPR003871">
    <property type="entry name" value="RFA1B/D_OB_1st"/>
</dbReference>
<gene>
    <name evidence="3" type="ORF">OLC1_LOCUS5884</name>
</gene>
<reference evidence="3" key="1">
    <citation type="submission" date="2023-03" db="EMBL/GenBank/DDBJ databases">
        <authorList>
            <person name="Julca I."/>
        </authorList>
    </citation>
    <scope>NUCLEOTIDE SEQUENCE</scope>
</reference>
<sequence>MAPELVSPKDVVPSSSVVEDFSRPESQTKKVDDGNIKSVSDPSSISVATKTVNHQVPIVNSGVPMNSHFDSGNESVESEATVNLKAIVDRAPSVPNVAAQRYIADINGMIDTKSIYFSIVVRVMTLWKGNKIQATIHGRYVKDFVDFFREGCVRKLSRFDHALNISGGFRCAQHEYKILFESKTLVESVIDLDIDIPFHVFEFMPFAEVTNFIANFDYCFDLIGHLIAYSDPIVDYGKKRIFVELEDERADRLKVTLWGEHVDRVIDYMCTNPSYPVVLIVQYVKCKKYYCK</sequence>
<name>A0AAV1CHA0_OLDCO</name>
<proteinExistence type="predicted"/>
<organism evidence="3 4">
    <name type="scientific">Oldenlandia corymbosa var. corymbosa</name>
    <dbReference type="NCBI Taxonomy" id="529605"/>
    <lineage>
        <taxon>Eukaryota</taxon>
        <taxon>Viridiplantae</taxon>
        <taxon>Streptophyta</taxon>
        <taxon>Embryophyta</taxon>
        <taxon>Tracheophyta</taxon>
        <taxon>Spermatophyta</taxon>
        <taxon>Magnoliopsida</taxon>
        <taxon>eudicotyledons</taxon>
        <taxon>Gunneridae</taxon>
        <taxon>Pentapetalae</taxon>
        <taxon>asterids</taxon>
        <taxon>lamiids</taxon>
        <taxon>Gentianales</taxon>
        <taxon>Rubiaceae</taxon>
        <taxon>Rubioideae</taxon>
        <taxon>Spermacoceae</taxon>
        <taxon>Hedyotis-Oldenlandia complex</taxon>
        <taxon>Oldenlandia</taxon>
    </lineage>
</organism>